<reference evidence="3" key="1">
    <citation type="journal article" date="2021" name="PeerJ">
        <title>Extensive microbial diversity within the chicken gut microbiome revealed by metagenomics and culture.</title>
        <authorList>
            <person name="Gilroy R."/>
            <person name="Ravi A."/>
            <person name="Getino M."/>
            <person name="Pursley I."/>
            <person name="Horton D.L."/>
            <person name="Alikhan N.F."/>
            <person name="Baker D."/>
            <person name="Gharbi K."/>
            <person name="Hall N."/>
            <person name="Watson M."/>
            <person name="Adriaenssens E.M."/>
            <person name="Foster-Nyarko E."/>
            <person name="Jarju S."/>
            <person name="Secka A."/>
            <person name="Antonio M."/>
            <person name="Oren A."/>
            <person name="Chaudhuri R.R."/>
            <person name="La Ragione R."/>
            <person name="Hildebrand F."/>
            <person name="Pallen M.J."/>
        </authorList>
    </citation>
    <scope>NUCLEOTIDE SEQUENCE</scope>
    <source>
        <strain evidence="3">CHK193-4272</strain>
    </source>
</reference>
<comment type="caution">
    <text evidence="3">The sequence shown here is derived from an EMBL/GenBank/DDBJ whole genome shotgun (WGS) entry which is preliminary data.</text>
</comment>
<dbReference type="Gene3D" id="2.60.60.30">
    <property type="entry name" value="sav2460 like domains"/>
    <property type="match status" value="1"/>
</dbReference>
<protein>
    <submittedName>
        <fullName evidence="3">TerD family protein</fullName>
    </submittedName>
</protein>
<evidence type="ECO:0000313" key="3">
    <source>
        <dbReference type="EMBL" id="HIV62395.1"/>
    </source>
</evidence>
<accession>A0A9D1PII2</accession>
<reference evidence="3" key="2">
    <citation type="submission" date="2021-04" db="EMBL/GenBank/DDBJ databases">
        <authorList>
            <person name="Gilroy R."/>
        </authorList>
    </citation>
    <scope>NUCLEOTIDE SEQUENCE</scope>
    <source>
        <strain evidence="3">CHK193-4272</strain>
    </source>
</reference>
<dbReference type="InterPro" id="IPR051324">
    <property type="entry name" value="Stress/Tellurium_Resist"/>
</dbReference>
<dbReference type="PANTHER" id="PTHR32097">
    <property type="entry name" value="CAMP-BINDING PROTEIN 1-RELATED"/>
    <property type="match status" value="1"/>
</dbReference>
<dbReference type="CDD" id="cd06974">
    <property type="entry name" value="TerD_like"/>
    <property type="match status" value="1"/>
</dbReference>
<dbReference type="Pfam" id="PF02342">
    <property type="entry name" value="TerD"/>
    <property type="match status" value="1"/>
</dbReference>
<dbReference type="PANTHER" id="PTHR32097:SF4">
    <property type="entry name" value="GENERAL STRESS PROTEIN 16U"/>
    <property type="match status" value="1"/>
</dbReference>
<organism evidence="3 4">
    <name type="scientific">Candidatus Butyricicoccus avistercoris</name>
    <dbReference type="NCBI Taxonomy" id="2838518"/>
    <lineage>
        <taxon>Bacteria</taxon>
        <taxon>Bacillati</taxon>
        <taxon>Bacillota</taxon>
        <taxon>Clostridia</taxon>
        <taxon>Eubacteriales</taxon>
        <taxon>Butyricicoccaceae</taxon>
        <taxon>Butyricicoccus</taxon>
    </lineage>
</organism>
<proteinExistence type="inferred from homology"/>
<dbReference type="AlphaFoldDB" id="A0A9D1PII2"/>
<dbReference type="InterPro" id="IPR003325">
    <property type="entry name" value="TerD"/>
</dbReference>
<evidence type="ECO:0000256" key="1">
    <source>
        <dbReference type="ARBA" id="ARBA00008775"/>
    </source>
</evidence>
<sequence length="193" mass="21060">MPISLKKGQKVSLTKDNPGLSRVVVGLGWDVNRFDTGGAFDLDAAAFLLSDNGKTTSSDDFVFYGNLKHNSGSVEHIGDNRTGDGDGDDEKIIVDLTRVPANITKIAFTATIYEADERRQNFGQVNNAFIRIVDESTNTELMRYDLGEDFSIETAVVFGELYKNNGEWKFNAIGSGYQGGLAALCNNFGIDVE</sequence>
<dbReference type="Proteomes" id="UP000886808">
    <property type="component" value="Unassembled WGS sequence"/>
</dbReference>
<dbReference type="EMBL" id="DXIE01000035">
    <property type="protein sequence ID" value="HIV62395.1"/>
    <property type="molecule type" value="Genomic_DNA"/>
</dbReference>
<gene>
    <name evidence="3" type="ORF">H9746_06110</name>
</gene>
<evidence type="ECO:0000313" key="4">
    <source>
        <dbReference type="Proteomes" id="UP000886808"/>
    </source>
</evidence>
<evidence type="ECO:0000259" key="2">
    <source>
        <dbReference type="Pfam" id="PF02342"/>
    </source>
</evidence>
<comment type="similarity">
    <text evidence="1">Belongs to the CAPAB/TerDEXZ family.</text>
</comment>
<name>A0A9D1PII2_9FIRM</name>
<feature type="domain" description="TerD" evidence="2">
    <location>
        <begin position="1"/>
        <end position="188"/>
    </location>
</feature>
<dbReference type="FunFam" id="2.60.60.30:FF:000001">
    <property type="entry name" value="Tellurium resistance protein TerD"/>
    <property type="match status" value="1"/>
</dbReference>